<dbReference type="InterPro" id="IPR050515">
    <property type="entry name" value="Beta-lactam/transpept"/>
</dbReference>
<evidence type="ECO:0000256" key="1">
    <source>
        <dbReference type="ARBA" id="ARBA00001526"/>
    </source>
</evidence>
<evidence type="ECO:0000256" key="2">
    <source>
        <dbReference type="ARBA" id="ARBA00007898"/>
    </source>
</evidence>
<proteinExistence type="inferred from homology"/>
<dbReference type="EMBL" id="JAGTIS010000007">
    <property type="protein sequence ID" value="MBT8767266.1"/>
    <property type="molecule type" value="Genomic_DNA"/>
</dbReference>
<comment type="caution">
    <text evidence="10">The sequence shown here is derived from an EMBL/GenBank/DDBJ whole genome shotgun (WGS) entry which is preliminary data.</text>
</comment>
<dbReference type="NCBIfam" id="NF012161">
    <property type="entry name" value="bla_class_D_main"/>
    <property type="match status" value="1"/>
</dbReference>
<dbReference type="Proteomes" id="UP001519667">
    <property type="component" value="Unassembled WGS sequence"/>
</dbReference>
<comment type="catalytic activity">
    <reaction evidence="1 7">
        <text>a beta-lactam + H2O = a substituted beta-amino acid</text>
        <dbReference type="Rhea" id="RHEA:20401"/>
        <dbReference type="ChEBI" id="CHEBI:15377"/>
        <dbReference type="ChEBI" id="CHEBI:35627"/>
        <dbReference type="ChEBI" id="CHEBI:140347"/>
        <dbReference type="EC" id="3.5.2.6"/>
    </reaction>
</comment>
<feature type="signal peptide" evidence="8">
    <location>
        <begin position="1"/>
        <end position="18"/>
    </location>
</feature>
<reference evidence="10 11" key="1">
    <citation type="submission" date="2021-04" db="EMBL/GenBank/DDBJ databases">
        <title>Pseudomonas boanensis sp. nov., a bacterium isolated from river water used for household purposes in Boane District, Mozambique.</title>
        <authorList>
            <person name="Nicklasson M."/>
            <person name="Martin-Rodriguez A.J."/>
            <person name="Thorell K."/>
            <person name="Neves L."/>
            <person name="Mussagy A."/>
            <person name="Rydberg H.A."/>
            <person name="Hernroth B."/>
            <person name="Svensson-Stadler L."/>
            <person name="Sjoling A."/>
        </authorList>
    </citation>
    <scope>NUCLEOTIDE SEQUENCE [LARGE SCALE GENOMIC DNA]</scope>
    <source>
        <strain evidence="10 11">DB1</strain>
    </source>
</reference>
<evidence type="ECO:0000256" key="7">
    <source>
        <dbReference type="RuleBase" id="RU361140"/>
    </source>
</evidence>
<dbReference type="PROSITE" id="PS00337">
    <property type="entry name" value="BETA_LACTAMASE_D"/>
    <property type="match status" value="1"/>
</dbReference>
<dbReference type="InterPro" id="IPR001460">
    <property type="entry name" value="PCN-bd_Tpept"/>
</dbReference>
<evidence type="ECO:0000256" key="3">
    <source>
        <dbReference type="ARBA" id="ARBA00012865"/>
    </source>
</evidence>
<evidence type="ECO:0000256" key="4">
    <source>
        <dbReference type="ARBA" id="ARBA00022729"/>
    </source>
</evidence>
<organism evidence="10 11">
    <name type="scientific">Metapseudomonas boanensis</name>
    <dbReference type="NCBI Taxonomy" id="2822138"/>
    <lineage>
        <taxon>Bacteria</taxon>
        <taxon>Pseudomonadati</taxon>
        <taxon>Pseudomonadota</taxon>
        <taxon>Gammaproteobacteria</taxon>
        <taxon>Pseudomonadales</taxon>
        <taxon>Pseudomonadaceae</taxon>
        <taxon>Metapseudomonas</taxon>
    </lineage>
</organism>
<dbReference type="SUPFAM" id="SSF56601">
    <property type="entry name" value="beta-lactamase/transpeptidase-like"/>
    <property type="match status" value="1"/>
</dbReference>
<dbReference type="PANTHER" id="PTHR30627:SF6">
    <property type="entry name" value="BETA-LACTAMASE YBXI-RELATED"/>
    <property type="match status" value="1"/>
</dbReference>
<protein>
    <recommendedName>
        <fullName evidence="3 7">Beta-lactamase</fullName>
        <ecNumber evidence="3 7">3.5.2.6</ecNumber>
    </recommendedName>
</protein>
<evidence type="ECO:0000256" key="5">
    <source>
        <dbReference type="ARBA" id="ARBA00022801"/>
    </source>
</evidence>
<accession>A0ABS5XHU8</accession>
<keyword evidence="6 7" id="KW-0046">Antibiotic resistance</keyword>
<evidence type="ECO:0000313" key="10">
    <source>
        <dbReference type="EMBL" id="MBT8767266.1"/>
    </source>
</evidence>
<name>A0ABS5XHU8_9GAMM</name>
<dbReference type="Pfam" id="PF00905">
    <property type="entry name" value="Transpeptidase"/>
    <property type="match status" value="1"/>
</dbReference>
<evidence type="ECO:0000256" key="8">
    <source>
        <dbReference type="SAM" id="SignalP"/>
    </source>
</evidence>
<evidence type="ECO:0000259" key="9">
    <source>
        <dbReference type="Pfam" id="PF00905"/>
    </source>
</evidence>
<gene>
    <name evidence="10" type="primary">blaOXA</name>
    <name evidence="10" type="ORF">J7302_14215</name>
</gene>
<dbReference type="InterPro" id="IPR012338">
    <property type="entry name" value="Beta-lactam/transpept-like"/>
</dbReference>
<evidence type="ECO:0000313" key="11">
    <source>
        <dbReference type="Proteomes" id="UP001519667"/>
    </source>
</evidence>
<keyword evidence="5 7" id="KW-0378">Hydrolase</keyword>
<feature type="domain" description="Penicillin-binding protein transpeptidase" evidence="9">
    <location>
        <begin position="54"/>
        <end position="242"/>
    </location>
</feature>
<dbReference type="InterPro" id="IPR002137">
    <property type="entry name" value="Beta-lactam_class-D_AS"/>
</dbReference>
<keyword evidence="11" id="KW-1185">Reference proteome</keyword>
<dbReference type="EC" id="3.5.2.6" evidence="3 7"/>
<keyword evidence="4 8" id="KW-0732">Signal</keyword>
<comment type="similarity">
    <text evidence="2 7">Belongs to the class-D beta-lactamase family.</text>
</comment>
<dbReference type="RefSeq" id="WP_215375608.1">
    <property type="nucleotide sequence ID" value="NZ_JAGTIS010000007.1"/>
</dbReference>
<dbReference type="PANTHER" id="PTHR30627">
    <property type="entry name" value="PEPTIDOGLYCAN D,D-TRANSPEPTIDASE"/>
    <property type="match status" value="1"/>
</dbReference>
<sequence length="261" mass="28709">MKKLFTGLLVLFASHALAAPIWQESPAVAQLFSAAKLRGTFVVYDVAADRYTGHDRARAETRFAPASTFKIPNSLIGLSTGAVKSVDEVLPYGGKPQWMKAWERDMDLREAIRISNVAIYQELARRVGLERMQASVRQLGYGNGEIGQVVDRFWLDGPLAISAMEQTGVLARLAQGQLPFPEEAQAAVRQITLLEQGPGWELHGKTGWADSSTPAIGWWVGWVKQDDKVYAFALNIDMSQLSDAPKRIELGKASLKTLGLL</sequence>
<feature type="chain" id="PRO_5046268105" description="Beta-lactamase" evidence="8">
    <location>
        <begin position="19"/>
        <end position="261"/>
    </location>
</feature>
<dbReference type="Gene3D" id="3.40.710.10">
    <property type="entry name" value="DD-peptidase/beta-lactamase superfamily"/>
    <property type="match status" value="1"/>
</dbReference>
<evidence type="ECO:0000256" key="6">
    <source>
        <dbReference type="ARBA" id="ARBA00023251"/>
    </source>
</evidence>